<dbReference type="EMBL" id="JAECZC010000009">
    <property type="protein sequence ID" value="MBH8562002.1"/>
    <property type="molecule type" value="Genomic_DNA"/>
</dbReference>
<protein>
    <submittedName>
        <fullName evidence="1">Uncharacterized protein</fullName>
    </submittedName>
</protein>
<evidence type="ECO:0000313" key="2">
    <source>
        <dbReference type="Proteomes" id="UP000632766"/>
    </source>
</evidence>
<dbReference type="Proteomes" id="UP000632766">
    <property type="component" value="Unassembled WGS sequence"/>
</dbReference>
<organism evidence="1 2">
    <name type="scientific">Amazonocrinis nigriterrae CENA67</name>
    <dbReference type="NCBI Taxonomy" id="2794033"/>
    <lineage>
        <taxon>Bacteria</taxon>
        <taxon>Bacillati</taxon>
        <taxon>Cyanobacteriota</taxon>
        <taxon>Cyanophyceae</taxon>
        <taxon>Nostocales</taxon>
        <taxon>Nostocaceae</taxon>
        <taxon>Amazonocrinis</taxon>
        <taxon>Amazonocrinis nigriterrae</taxon>
    </lineage>
</organism>
<evidence type="ECO:0000313" key="1">
    <source>
        <dbReference type="EMBL" id="MBH8562002.1"/>
    </source>
</evidence>
<sequence length="111" mass="13161">MNTDTSLSDNQKPQFSQHLQSLFQMHREDLENIIQTLARITNLSEEQIKPHLDTMLKQLVNKQHKRPFYETATPDEWVKAFREWAASHHHNVPPLSDYAVSRQSMYEDEEL</sequence>
<comment type="caution">
    <text evidence="1">The sequence shown here is derived from an EMBL/GenBank/DDBJ whole genome shotgun (WGS) entry which is preliminary data.</text>
</comment>
<reference evidence="1 2" key="1">
    <citation type="journal article" date="2021" name="Int. J. Syst. Evol. Microbiol.">
        <title>Amazonocrinis nigriterrae gen. nov., sp. nov., Atlanticothrix silvestris gen. nov., sp. nov. and Dendronalium phyllosphericum gen. nov., sp. nov., nostocacean cyanobacteria from Brazilian environments.</title>
        <authorList>
            <person name="Alvarenga D.O."/>
            <person name="Andreote A.P.D."/>
            <person name="Branco L.H.Z."/>
            <person name="Delbaje E."/>
            <person name="Cruz R.B."/>
            <person name="Varani A.M."/>
            <person name="Fiore M.F."/>
        </authorList>
    </citation>
    <scope>NUCLEOTIDE SEQUENCE [LARGE SCALE GENOMIC DNA]</scope>
    <source>
        <strain evidence="1 2">CENA67</strain>
    </source>
</reference>
<keyword evidence="2" id="KW-1185">Reference proteome</keyword>
<gene>
    <name evidence="1" type="ORF">I8748_07420</name>
</gene>
<dbReference type="AlphaFoldDB" id="A0A8J7HMH3"/>
<name>A0A8J7HMH3_9NOST</name>
<accession>A0A8J7HMH3</accession>
<dbReference type="RefSeq" id="WP_198123995.1">
    <property type="nucleotide sequence ID" value="NZ_JAECZC010000009.1"/>
</dbReference>
<proteinExistence type="predicted"/>